<name>A0A6A4IN09_9AGAR</name>
<dbReference type="PANTHER" id="PTHR36169:SF1">
    <property type="entry name" value="ACETATE KINASE EUTQ"/>
    <property type="match status" value="1"/>
</dbReference>
<evidence type="ECO:0000313" key="2">
    <source>
        <dbReference type="Proteomes" id="UP000799118"/>
    </source>
</evidence>
<dbReference type="PANTHER" id="PTHR36169">
    <property type="entry name" value="ETHANOLAMINE UTILIZATION PROTEIN EUTQ"/>
    <property type="match status" value="1"/>
</dbReference>
<organism evidence="1 2">
    <name type="scientific">Gymnopus androsaceus JB14</name>
    <dbReference type="NCBI Taxonomy" id="1447944"/>
    <lineage>
        <taxon>Eukaryota</taxon>
        <taxon>Fungi</taxon>
        <taxon>Dikarya</taxon>
        <taxon>Basidiomycota</taxon>
        <taxon>Agaricomycotina</taxon>
        <taxon>Agaricomycetes</taxon>
        <taxon>Agaricomycetidae</taxon>
        <taxon>Agaricales</taxon>
        <taxon>Marasmiineae</taxon>
        <taxon>Omphalotaceae</taxon>
        <taxon>Gymnopus</taxon>
    </lineage>
</organism>
<dbReference type="InterPro" id="IPR014710">
    <property type="entry name" value="RmlC-like_jellyroll"/>
</dbReference>
<proteinExistence type="predicted"/>
<dbReference type="EMBL" id="ML769386">
    <property type="protein sequence ID" value="KAE9409805.1"/>
    <property type="molecule type" value="Genomic_DNA"/>
</dbReference>
<gene>
    <name evidence="1" type="ORF">BT96DRAFT_458351</name>
</gene>
<evidence type="ECO:0008006" key="3">
    <source>
        <dbReference type="Google" id="ProtNLM"/>
    </source>
</evidence>
<dbReference type="Proteomes" id="UP000799118">
    <property type="component" value="Unassembled WGS sequence"/>
</dbReference>
<dbReference type="OrthoDB" id="3346152at2759"/>
<protein>
    <recommendedName>
        <fullName evidence="3">(S)-ureidoglycine aminohydrolase cupin domain-containing protein</fullName>
    </recommendedName>
</protein>
<evidence type="ECO:0000313" key="1">
    <source>
        <dbReference type="EMBL" id="KAE9409805.1"/>
    </source>
</evidence>
<reference evidence="1" key="1">
    <citation type="journal article" date="2019" name="Environ. Microbiol.">
        <title>Fungal ecological strategies reflected in gene transcription - a case study of two litter decomposers.</title>
        <authorList>
            <person name="Barbi F."/>
            <person name="Kohler A."/>
            <person name="Barry K."/>
            <person name="Baskaran P."/>
            <person name="Daum C."/>
            <person name="Fauchery L."/>
            <person name="Ihrmark K."/>
            <person name="Kuo A."/>
            <person name="LaButti K."/>
            <person name="Lipzen A."/>
            <person name="Morin E."/>
            <person name="Grigoriev I.V."/>
            <person name="Henrissat B."/>
            <person name="Lindahl B."/>
            <person name="Martin F."/>
        </authorList>
    </citation>
    <scope>NUCLEOTIDE SEQUENCE</scope>
    <source>
        <strain evidence="1">JB14</strain>
    </source>
</reference>
<keyword evidence="2" id="KW-1185">Reference proteome</keyword>
<dbReference type="Pfam" id="PF06249">
    <property type="entry name" value="EutQ"/>
    <property type="match status" value="1"/>
</dbReference>
<dbReference type="CDD" id="cd02228">
    <property type="entry name" value="cupin_EutQ"/>
    <property type="match status" value="1"/>
</dbReference>
<dbReference type="InterPro" id="IPR010424">
    <property type="entry name" value="EutQ"/>
</dbReference>
<accession>A0A6A4IN09</accession>
<dbReference type="AlphaFoldDB" id="A0A6A4IN09"/>
<dbReference type="SUPFAM" id="SSF51182">
    <property type="entry name" value="RmlC-like cupins"/>
    <property type="match status" value="1"/>
</dbReference>
<dbReference type="Gene3D" id="2.60.120.10">
    <property type="entry name" value="Jelly Rolls"/>
    <property type="match status" value="1"/>
</dbReference>
<sequence>MTSLRGERPFHVVSPHRILAEISSVRNSTLKRPLPADSYALTRENQSHTPYPYHEMKYIVEGEFDISDETSGQKVHAVAGDVIYFPKGSNITFASETTGLAFYTSQRLEGKL</sequence>
<dbReference type="InterPro" id="IPR011051">
    <property type="entry name" value="RmlC_Cupin_sf"/>
</dbReference>